<dbReference type="RefSeq" id="WP_006619871.1">
    <property type="nucleotide sequence ID" value="NZ_BIMW01000073.1"/>
</dbReference>
<dbReference type="SUPFAM" id="SSF55874">
    <property type="entry name" value="ATPase domain of HSP90 chaperone/DNA topoisomerase II/histidine kinase"/>
    <property type="match status" value="1"/>
</dbReference>
<sequence>MTSSLTSILIVDDDPDNFDVIETLLSDQNYQLHYTSNGTRAIASLDILQPNLILLDVMMPDMDGQQVCRAIKDIRKWQTLPIIMVTALDSKEDLARCLQTGADDFISKPINRVELVARVNSMLRIKSQYDDLEAILKSREDMVNMIVHDLRNPLMSLLFSLYLLQRTELPHKIEDKIGKCLISAQRLQALINDLVIMGKMENRHLELNLTEVDLSTTIQSTVENFQVIATQKNIQLICKLPAPGGRIKVDEALFTRVLDNLLSNATKFSPRHSEIIINADYLTPKGARVQVVDFGPGVPEEFRASIFNKYDIGKLVKNVSQIGLGLAFCKMVVEAHGGHIRVIPNQPQGSIFEITI</sequence>
<dbReference type="PANTHER" id="PTHR43547">
    <property type="entry name" value="TWO-COMPONENT HISTIDINE KINASE"/>
    <property type="match status" value="1"/>
</dbReference>
<dbReference type="InterPro" id="IPR005467">
    <property type="entry name" value="His_kinase_dom"/>
</dbReference>
<feature type="domain" description="Response regulatory" evidence="8">
    <location>
        <begin position="7"/>
        <end position="123"/>
    </location>
</feature>
<evidence type="ECO:0000259" key="8">
    <source>
        <dbReference type="PROSITE" id="PS50110"/>
    </source>
</evidence>
<dbReference type="Proteomes" id="UP000326169">
    <property type="component" value="Unassembled WGS sequence"/>
</dbReference>
<evidence type="ECO:0000256" key="2">
    <source>
        <dbReference type="ARBA" id="ARBA00012438"/>
    </source>
</evidence>
<feature type="domain" description="Histidine kinase" evidence="7">
    <location>
        <begin position="145"/>
        <end position="356"/>
    </location>
</feature>
<keyword evidence="4" id="KW-0418">Kinase</keyword>
<dbReference type="Gene3D" id="1.10.287.130">
    <property type="match status" value="1"/>
</dbReference>
<dbReference type="PANTHER" id="PTHR43547:SF2">
    <property type="entry name" value="HYBRID SIGNAL TRANSDUCTION HISTIDINE KINASE C"/>
    <property type="match status" value="1"/>
</dbReference>
<dbReference type="Gene3D" id="3.30.565.10">
    <property type="entry name" value="Histidine kinase-like ATPase, C-terminal domain"/>
    <property type="match status" value="1"/>
</dbReference>
<evidence type="ECO:0000256" key="1">
    <source>
        <dbReference type="ARBA" id="ARBA00000085"/>
    </source>
</evidence>
<keyword evidence="4" id="KW-0808">Transferase</keyword>
<dbReference type="InterPro" id="IPR003594">
    <property type="entry name" value="HATPase_dom"/>
</dbReference>
<dbReference type="SUPFAM" id="SSF52172">
    <property type="entry name" value="CheY-like"/>
    <property type="match status" value="1"/>
</dbReference>
<keyword evidence="10" id="KW-1185">Reference proteome</keyword>
<dbReference type="PROSITE" id="PS50109">
    <property type="entry name" value="HIS_KIN"/>
    <property type="match status" value="1"/>
</dbReference>
<dbReference type="SMART" id="SM00448">
    <property type="entry name" value="REC"/>
    <property type="match status" value="1"/>
</dbReference>
<dbReference type="Pfam" id="PF00512">
    <property type="entry name" value="HisKA"/>
    <property type="match status" value="1"/>
</dbReference>
<comment type="caution">
    <text evidence="9">The sequence shown here is derived from an EMBL/GenBank/DDBJ whole genome shotgun (WGS) entry which is preliminary data.</text>
</comment>
<dbReference type="SUPFAM" id="SSF47384">
    <property type="entry name" value="Homodimeric domain of signal transducing histidine kinase"/>
    <property type="match status" value="1"/>
</dbReference>
<dbReference type="Gene3D" id="3.40.50.2300">
    <property type="match status" value="1"/>
</dbReference>
<dbReference type="SMART" id="SM00387">
    <property type="entry name" value="HATPase_c"/>
    <property type="match status" value="1"/>
</dbReference>
<dbReference type="InterPro" id="IPR001789">
    <property type="entry name" value="Sig_transdc_resp-reg_receiver"/>
</dbReference>
<dbReference type="EMBL" id="BIMW01000073">
    <property type="protein sequence ID" value="GCE93400.1"/>
    <property type="molecule type" value="Genomic_DNA"/>
</dbReference>
<dbReference type="GeneID" id="301682329"/>
<accession>A0A5M3T684</accession>
<proteinExistence type="predicted"/>
<evidence type="ECO:0000256" key="5">
    <source>
        <dbReference type="ARBA" id="ARBA00023012"/>
    </source>
</evidence>
<evidence type="ECO:0000259" key="7">
    <source>
        <dbReference type="PROSITE" id="PS50109"/>
    </source>
</evidence>
<gene>
    <name evidence="9" type="ORF">NIES46_14500</name>
</gene>
<evidence type="ECO:0000313" key="10">
    <source>
        <dbReference type="Proteomes" id="UP000326169"/>
    </source>
</evidence>
<dbReference type="Pfam" id="PF00072">
    <property type="entry name" value="Response_reg"/>
    <property type="match status" value="1"/>
</dbReference>
<dbReference type="InterPro" id="IPR003661">
    <property type="entry name" value="HisK_dim/P_dom"/>
</dbReference>
<dbReference type="PROSITE" id="PS50110">
    <property type="entry name" value="RESPONSE_REGULATORY"/>
    <property type="match status" value="1"/>
</dbReference>
<dbReference type="CDD" id="cd00082">
    <property type="entry name" value="HisKA"/>
    <property type="match status" value="1"/>
</dbReference>
<dbReference type="Pfam" id="PF02518">
    <property type="entry name" value="HATPase_c"/>
    <property type="match status" value="1"/>
</dbReference>
<evidence type="ECO:0000256" key="3">
    <source>
        <dbReference type="ARBA" id="ARBA00022553"/>
    </source>
</evidence>
<evidence type="ECO:0000256" key="4">
    <source>
        <dbReference type="ARBA" id="ARBA00022777"/>
    </source>
</evidence>
<dbReference type="InterPro" id="IPR036890">
    <property type="entry name" value="HATPase_C_sf"/>
</dbReference>
<dbReference type="EC" id="2.7.13.3" evidence="2"/>
<dbReference type="InterPro" id="IPR004358">
    <property type="entry name" value="Sig_transdc_His_kin-like_C"/>
</dbReference>
<organism evidence="9 10">
    <name type="scientific">Limnospira platensis NIES-46</name>
    <dbReference type="NCBI Taxonomy" id="1236695"/>
    <lineage>
        <taxon>Bacteria</taxon>
        <taxon>Bacillati</taxon>
        <taxon>Cyanobacteriota</taxon>
        <taxon>Cyanophyceae</taxon>
        <taxon>Oscillatoriophycideae</taxon>
        <taxon>Oscillatoriales</taxon>
        <taxon>Sirenicapillariaceae</taxon>
        <taxon>Limnospira</taxon>
    </lineage>
</organism>
<feature type="modified residue" description="4-aspartylphosphate" evidence="6">
    <location>
        <position position="56"/>
    </location>
</feature>
<dbReference type="PRINTS" id="PR00344">
    <property type="entry name" value="BCTRLSENSOR"/>
</dbReference>
<comment type="catalytic activity">
    <reaction evidence="1">
        <text>ATP + protein L-histidine = ADP + protein N-phospho-L-histidine.</text>
        <dbReference type="EC" id="2.7.13.3"/>
    </reaction>
</comment>
<dbReference type="InterPro" id="IPR011006">
    <property type="entry name" value="CheY-like_superfamily"/>
</dbReference>
<name>A0A5M3T684_LIMPL</name>
<dbReference type="InterPro" id="IPR036097">
    <property type="entry name" value="HisK_dim/P_sf"/>
</dbReference>
<protein>
    <recommendedName>
        <fullName evidence="2">histidine kinase</fullName>
        <ecNumber evidence="2">2.7.13.3</ecNumber>
    </recommendedName>
</protein>
<dbReference type="SMART" id="SM00388">
    <property type="entry name" value="HisKA"/>
    <property type="match status" value="1"/>
</dbReference>
<evidence type="ECO:0000256" key="6">
    <source>
        <dbReference type="PROSITE-ProRule" id="PRU00169"/>
    </source>
</evidence>
<reference evidence="9 10" key="1">
    <citation type="journal article" date="2019" name="J Genomics">
        <title>The Draft Genome of a Hydrogen-producing Cyanobacterium, Arthrospira platensis NIES-46.</title>
        <authorList>
            <person name="Suzuki S."/>
            <person name="Yamaguchi H."/>
            <person name="Kawachi M."/>
        </authorList>
    </citation>
    <scope>NUCLEOTIDE SEQUENCE [LARGE SCALE GENOMIC DNA]</scope>
    <source>
        <strain evidence="9 10">NIES-46</strain>
    </source>
</reference>
<keyword evidence="5" id="KW-0902">Two-component regulatory system</keyword>
<dbReference type="CDD" id="cd00075">
    <property type="entry name" value="HATPase"/>
    <property type="match status" value="1"/>
</dbReference>
<keyword evidence="3 6" id="KW-0597">Phosphoprotein</keyword>
<evidence type="ECO:0000313" key="9">
    <source>
        <dbReference type="EMBL" id="GCE93400.1"/>
    </source>
</evidence>